<reference evidence="4 5" key="1">
    <citation type="journal article" date="2013" name="Front. Plant Sci.">
        <title>The Reference Genome of the Halophytic Plant Eutrema salsugineum.</title>
        <authorList>
            <person name="Yang R."/>
            <person name="Jarvis D.E."/>
            <person name="Chen H."/>
            <person name="Beilstein M.A."/>
            <person name="Grimwood J."/>
            <person name="Jenkins J."/>
            <person name="Shu S."/>
            <person name="Prochnik S."/>
            <person name="Xin M."/>
            <person name="Ma C."/>
            <person name="Schmutz J."/>
            <person name="Wing R.A."/>
            <person name="Mitchell-Olds T."/>
            <person name="Schumaker K.S."/>
            <person name="Wang X."/>
        </authorList>
    </citation>
    <scope>NUCLEOTIDE SEQUENCE [LARGE SCALE GENOMIC DNA]</scope>
</reference>
<dbReference type="InterPro" id="IPR000210">
    <property type="entry name" value="BTB/POZ_dom"/>
</dbReference>
<evidence type="ECO:0000256" key="1">
    <source>
        <dbReference type="ARBA" id="ARBA00002668"/>
    </source>
</evidence>
<dbReference type="InterPro" id="IPR011333">
    <property type="entry name" value="SKP1/BTB/POZ_sf"/>
</dbReference>
<dbReference type="InterPro" id="IPR044784">
    <property type="entry name" value="At1g01640-like"/>
</dbReference>
<dbReference type="Gene3D" id="1.25.40.420">
    <property type="match status" value="1"/>
</dbReference>
<gene>
    <name evidence="4" type="ORF">EUTSA_v10029325mg</name>
</gene>
<comment type="pathway">
    <text evidence="2">Protein modification; protein ubiquitination.</text>
</comment>
<dbReference type="PANTHER" id="PTHR47274">
    <property type="entry name" value="BTB/POZ DOMAIN CONTAINING PROTEIN, EXPRESSED-RELATED"/>
    <property type="match status" value="1"/>
</dbReference>
<keyword evidence="5" id="KW-1185">Reference proteome</keyword>
<dbReference type="eggNOG" id="KOG1987">
    <property type="taxonomic scope" value="Eukaryota"/>
</dbReference>
<feature type="domain" description="BTB" evidence="3">
    <location>
        <begin position="24"/>
        <end position="91"/>
    </location>
</feature>
<dbReference type="CDD" id="cd18186">
    <property type="entry name" value="BTB_POZ_ZBTB_KLHL-like"/>
    <property type="match status" value="1"/>
</dbReference>
<dbReference type="PANTHER" id="PTHR47274:SF17">
    <property type="entry name" value="BTB DOMAIN-CONTAINING PROTEIN"/>
    <property type="match status" value="1"/>
</dbReference>
<dbReference type="PROSITE" id="PS50097">
    <property type="entry name" value="BTB"/>
    <property type="match status" value="1"/>
</dbReference>
<dbReference type="Pfam" id="PF00651">
    <property type="entry name" value="BTB"/>
    <property type="match status" value="1"/>
</dbReference>
<dbReference type="Proteomes" id="UP000030689">
    <property type="component" value="Unassembled WGS sequence"/>
</dbReference>
<sequence>MEKQTSLAIFSGGFANVLEEQWQVDVQLKAGDSDDGATISAHKLVLAARSKVFRKMLEQDESKASLGMEIITLSEMKHEEVKALVEFLYSDGTMPCEEMHARSLYLAADKYEIPHLRNLCRNQLISSLNLSNALDILELAQIPFDNALNDAALVFIKTNISKIVSSDELKLFAASNPNLTIEIMKASFKRTRNNDYYYCYSCGRW</sequence>
<evidence type="ECO:0000256" key="2">
    <source>
        <dbReference type="ARBA" id="ARBA00004906"/>
    </source>
</evidence>
<dbReference type="OrthoDB" id="6359816at2759"/>
<dbReference type="EMBL" id="KI517537">
    <property type="protein sequence ID" value="ESQ38170.1"/>
    <property type="molecule type" value="Genomic_DNA"/>
</dbReference>
<dbReference type="GO" id="GO:0016567">
    <property type="term" value="P:protein ubiquitination"/>
    <property type="evidence" value="ECO:0007669"/>
    <property type="project" value="UniProtKB-UniPathway"/>
</dbReference>
<dbReference type="KEGG" id="eus:EUTSA_v10029325mg"/>
<dbReference type="SMART" id="SM00225">
    <property type="entry name" value="BTB"/>
    <property type="match status" value="1"/>
</dbReference>
<evidence type="ECO:0000313" key="4">
    <source>
        <dbReference type="EMBL" id="ESQ38170.1"/>
    </source>
</evidence>
<accession>V4KJX6</accession>
<dbReference type="CDD" id="cd14733">
    <property type="entry name" value="BACK"/>
    <property type="match status" value="1"/>
</dbReference>
<dbReference type="Gene3D" id="3.30.710.10">
    <property type="entry name" value="Potassium Channel Kv1.1, Chain A"/>
    <property type="match status" value="1"/>
</dbReference>
<dbReference type="Gramene" id="ESQ38170">
    <property type="protein sequence ID" value="ESQ38170"/>
    <property type="gene ID" value="EUTSA_v10029325mg"/>
</dbReference>
<protein>
    <recommendedName>
        <fullName evidence="3">BTB domain-containing protein</fullName>
    </recommendedName>
</protein>
<dbReference type="SUPFAM" id="SSF54695">
    <property type="entry name" value="POZ domain"/>
    <property type="match status" value="1"/>
</dbReference>
<name>V4KJX6_EUTSA</name>
<comment type="function">
    <text evidence="1">May act as a substrate-specific adapter of an E3 ubiquitin-protein ligase complex (CUL3-RBX1-BTB) which mediates the ubiquitination and subsequent proteasomal degradation of target proteins.</text>
</comment>
<evidence type="ECO:0000313" key="5">
    <source>
        <dbReference type="Proteomes" id="UP000030689"/>
    </source>
</evidence>
<evidence type="ECO:0000259" key="3">
    <source>
        <dbReference type="PROSITE" id="PS50097"/>
    </source>
</evidence>
<organism evidence="4 5">
    <name type="scientific">Eutrema salsugineum</name>
    <name type="common">Saltwater cress</name>
    <name type="synonym">Sisymbrium salsugineum</name>
    <dbReference type="NCBI Taxonomy" id="72664"/>
    <lineage>
        <taxon>Eukaryota</taxon>
        <taxon>Viridiplantae</taxon>
        <taxon>Streptophyta</taxon>
        <taxon>Embryophyta</taxon>
        <taxon>Tracheophyta</taxon>
        <taxon>Spermatophyta</taxon>
        <taxon>Magnoliopsida</taxon>
        <taxon>eudicotyledons</taxon>
        <taxon>Gunneridae</taxon>
        <taxon>Pentapetalae</taxon>
        <taxon>rosids</taxon>
        <taxon>malvids</taxon>
        <taxon>Brassicales</taxon>
        <taxon>Brassicaceae</taxon>
        <taxon>Eutremeae</taxon>
        <taxon>Eutrema</taxon>
    </lineage>
</organism>
<proteinExistence type="predicted"/>
<dbReference type="UniPathway" id="UPA00143"/>
<dbReference type="AlphaFoldDB" id="V4KJX6"/>